<dbReference type="InterPro" id="IPR036102">
    <property type="entry name" value="OsmC/Ohrsf"/>
</dbReference>
<dbReference type="InterPro" id="IPR003718">
    <property type="entry name" value="OsmC/Ohr_fam"/>
</dbReference>
<dbReference type="RefSeq" id="WP_154937039.1">
    <property type="nucleotide sequence ID" value="NZ_VIXA01000001.1"/>
</dbReference>
<dbReference type="GO" id="GO:0006979">
    <property type="term" value="P:response to oxidative stress"/>
    <property type="evidence" value="ECO:0007669"/>
    <property type="project" value="InterPro"/>
</dbReference>
<dbReference type="AlphaFoldDB" id="A0A561WW24"/>
<dbReference type="PANTHER" id="PTHR42830">
    <property type="entry name" value="OSMOTICALLY INDUCIBLE FAMILY PROTEIN"/>
    <property type="match status" value="1"/>
</dbReference>
<dbReference type="PANTHER" id="PTHR42830:SF1">
    <property type="entry name" value="OSMOTICALLY INDUCIBLE FAMILY PROTEIN"/>
    <property type="match status" value="1"/>
</dbReference>
<feature type="region of interest" description="Disordered" evidence="1">
    <location>
        <begin position="1"/>
        <end position="21"/>
    </location>
</feature>
<dbReference type="NCBIfam" id="TIGR03562">
    <property type="entry name" value="osmo_induc_OsmC"/>
    <property type="match status" value="1"/>
</dbReference>
<comment type="caution">
    <text evidence="2">The sequence shown here is derived from an EMBL/GenBank/DDBJ whole genome shotgun (WGS) entry which is preliminary data.</text>
</comment>
<dbReference type="InterPro" id="IPR052707">
    <property type="entry name" value="OsmC_Ohr_Peroxiredoxin"/>
</dbReference>
<name>A0A561WW24_9ACTN</name>
<evidence type="ECO:0000313" key="3">
    <source>
        <dbReference type="Proteomes" id="UP000319927"/>
    </source>
</evidence>
<dbReference type="GO" id="GO:0004601">
    <property type="term" value="F:peroxidase activity"/>
    <property type="evidence" value="ECO:0007669"/>
    <property type="project" value="InterPro"/>
</dbReference>
<dbReference type="Proteomes" id="UP000319927">
    <property type="component" value="Unassembled WGS sequence"/>
</dbReference>
<reference evidence="2 3" key="1">
    <citation type="submission" date="2019-06" db="EMBL/GenBank/DDBJ databases">
        <title>Sequencing the genomes of 1000 actinobacteria strains.</title>
        <authorList>
            <person name="Klenk H.-P."/>
        </authorList>
    </citation>
    <scope>NUCLEOTIDE SEQUENCE [LARGE SCALE GENOMIC DNA]</scope>
    <source>
        <strain evidence="2 3">DSM 102131</strain>
    </source>
</reference>
<dbReference type="Pfam" id="PF02566">
    <property type="entry name" value="OsmC"/>
    <property type="match status" value="1"/>
</dbReference>
<accession>A0A561WW24</accession>
<dbReference type="InterPro" id="IPR019904">
    <property type="entry name" value="Peroxiredoxin_OsmC"/>
</dbReference>
<evidence type="ECO:0000256" key="1">
    <source>
        <dbReference type="SAM" id="MobiDB-lite"/>
    </source>
</evidence>
<dbReference type="Gene3D" id="3.30.300.20">
    <property type="match status" value="1"/>
</dbReference>
<gene>
    <name evidence="2" type="ORF">FHX75_111200</name>
</gene>
<protein>
    <submittedName>
        <fullName evidence="2">Osmotically inducible protein OsmC</fullName>
    </submittedName>
</protein>
<dbReference type="OrthoDB" id="9807532at2"/>
<sequence>MPIVSGRSDWHGTLHGGSGTISTASDTLNAVPYTFASRFEGADGACPEELLAAAHAACYNQALSNISGKEGSQVASISTTAEVTMGDDDRGRPAITAIHLDVEAKAPGMSQEVFQYLAEQARARCAFSKMLVLEPTLTAKLVP</sequence>
<evidence type="ECO:0000313" key="2">
    <source>
        <dbReference type="EMBL" id="TWG28049.1"/>
    </source>
</evidence>
<dbReference type="InterPro" id="IPR015946">
    <property type="entry name" value="KH_dom-like_a/b"/>
</dbReference>
<proteinExistence type="predicted"/>
<organism evidence="2 3">
    <name type="scientific">Micromonospora palomenae</name>
    <dbReference type="NCBI Taxonomy" id="1461247"/>
    <lineage>
        <taxon>Bacteria</taxon>
        <taxon>Bacillati</taxon>
        <taxon>Actinomycetota</taxon>
        <taxon>Actinomycetes</taxon>
        <taxon>Micromonosporales</taxon>
        <taxon>Micromonosporaceae</taxon>
        <taxon>Micromonospora</taxon>
    </lineage>
</organism>
<dbReference type="EMBL" id="VIXA01000001">
    <property type="protein sequence ID" value="TWG28049.1"/>
    <property type="molecule type" value="Genomic_DNA"/>
</dbReference>
<dbReference type="SUPFAM" id="SSF82784">
    <property type="entry name" value="OsmC-like"/>
    <property type="match status" value="1"/>
</dbReference>
<keyword evidence="3" id="KW-1185">Reference proteome</keyword>